<reference evidence="2" key="1">
    <citation type="submission" date="2022-11" db="UniProtKB">
        <authorList>
            <consortium name="WormBaseParasite"/>
        </authorList>
    </citation>
    <scope>IDENTIFICATION</scope>
</reference>
<dbReference type="WBParaSite" id="PS1159_v2.g1203.t1">
    <property type="protein sequence ID" value="PS1159_v2.g1203.t1"/>
    <property type="gene ID" value="PS1159_v2.g1203"/>
</dbReference>
<evidence type="ECO:0000313" key="2">
    <source>
        <dbReference type="WBParaSite" id="PS1159_v2.g1203.t1"/>
    </source>
</evidence>
<organism evidence="1 2">
    <name type="scientific">Panagrolaimus sp. PS1159</name>
    <dbReference type="NCBI Taxonomy" id="55785"/>
    <lineage>
        <taxon>Eukaryota</taxon>
        <taxon>Metazoa</taxon>
        <taxon>Ecdysozoa</taxon>
        <taxon>Nematoda</taxon>
        <taxon>Chromadorea</taxon>
        <taxon>Rhabditida</taxon>
        <taxon>Tylenchina</taxon>
        <taxon>Panagrolaimomorpha</taxon>
        <taxon>Panagrolaimoidea</taxon>
        <taxon>Panagrolaimidae</taxon>
        <taxon>Panagrolaimus</taxon>
    </lineage>
</organism>
<evidence type="ECO:0000313" key="1">
    <source>
        <dbReference type="Proteomes" id="UP000887580"/>
    </source>
</evidence>
<proteinExistence type="predicted"/>
<protein>
    <submittedName>
        <fullName evidence="2">Hexosyltransferase</fullName>
    </submittedName>
</protein>
<sequence>MLRLSKTVVGRRTARSAFLSIIGIICGISTILFIQIATNTFSFTNPVLSCPEALTSSKSTKHHSELVIIGIMTAAKYVDTRAYNVWKTWAQRIPGKVLFFVAEDTYSEHDDMPLIRLKGVDDVYPPQKKSFAMMRWLSDNYLEDFDWFIRADDDLYIRGEQLETFLRSLDPTKPHFLGQAGLGNTAEYGQLSLGQRDNYCMGGPGIVFSRETLRMLAPHLESCLLEMLTTHEDVELGRCVRKHVGIACSWNYEMQTLFHNNQSNPSAFKGWGTNPELMHAVTLHPIKQPELHQDNLITRLRELRSMRIKLEQAKTTSKPVSLVRRVANTTNDMSYWDYTALNKITFCANGINCPRHTIDSNMKNALVDIVTDLFDEFNSNARHRGRILQFQSIQYAYSRVEPRHGVDYVLDIILWFKKFRPPHRATLSVRRHAYVQQTFGQIEAITDEEHVRILKSASTYYTNMTDDEQQETALNSKDSKRVHLLMPLRGRSTTFKRFCENMLEVLPPSEKDIELVLILYKSDNESDDVSIRKEAQALSAVLDVRIVDMDDSEFSRGKALTTGSEAMSPDSLMFFTDVDMLFTYGTIERIRTNTILGTQVYFPIVFSEFAPESWSANDEFSTSHFSYGRTKGYFRHFGFGLVSLYRRDFDAVGGFNLTIRGWGMEDVDLFEKVISSHLRVLRAPEPGLVHVYHSIHCSSDMPEQQRKMCTGSKAQSLASLDFLAEKILPFSA</sequence>
<dbReference type="Proteomes" id="UP000887580">
    <property type="component" value="Unplaced"/>
</dbReference>
<name>A0AC35EYS9_9BILA</name>
<accession>A0AC35EYS9</accession>